<dbReference type="GO" id="GO:0071949">
    <property type="term" value="F:FAD binding"/>
    <property type="evidence" value="ECO:0007669"/>
    <property type="project" value="InterPro"/>
</dbReference>
<sequence>MPFEADPTPDLSRRTETMQTPNPKAILEPPVVLIAGAGLAGLTAALLCERANINYMVFERAAKVKPLGSAMSMGASTMAAFEQLGMLDELMKISLPCPSVDMYHEDLKPIGSMDFSSAKEVSGHDLIFFSRADLYNLLLSKVPPSKLHMNKKIMSILQNDEGVMIRCSDNTSYHGDILIGADGAYSGVRQSLYKQLDDQGLLPAEDKEEMEMAYLCIVGMAGPLNPEKYPSLKDSRCHFATVLGQRKPHSWTTVTLPENKMSWSAKIQLDRATAKDMMFRNSEWGPEANKAMIKEVYNFPVKQGGVLGDLIDATDKDMISRVYIEEKLFRTWTHGRTALIGDGAVAAMHDAIILVNCIYDVEQVSYKNIQSALADYQSQRFEHAKGQVNLSTMLGQMLYGQKWNQRLLRNIVYNLPKWAQARSHLKGAKYRPSVAFLPPAANPTNLRLDYQKPSTRYAKEQAAKAIALT</sequence>
<name>A0A9P5VQU7_9FUNG</name>
<feature type="domain" description="FAD-binding" evidence="6">
    <location>
        <begin position="32"/>
        <end position="198"/>
    </location>
</feature>
<dbReference type="Gene3D" id="3.50.50.60">
    <property type="entry name" value="FAD/NAD(P)-binding domain"/>
    <property type="match status" value="1"/>
</dbReference>
<dbReference type="Pfam" id="PF01494">
    <property type="entry name" value="FAD_binding_3"/>
    <property type="match status" value="1"/>
</dbReference>
<evidence type="ECO:0000313" key="7">
    <source>
        <dbReference type="EMBL" id="KAF9337409.1"/>
    </source>
</evidence>
<evidence type="ECO:0000256" key="5">
    <source>
        <dbReference type="SAM" id="MobiDB-lite"/>
    </source>
</evidence>
<accession>A0A9P5VQU7</accession>
<dbReference type="GO" id="GO:0004497">
    <property type="term" value="F:monooxygenase activity"/>
    <property type="evidence" value="ECO:0007669"/>
    <property type="project" value="InterPro"/>
</dbReference>
<comment type="similarity">
    <text evidence="1">Belongs to the paxM FAD-dependent monooxygenase family.</text>
</comment>
<reference evidence="7" key="1">
    <citation type="journal article" date="2020" name="Fungal Divers.">
        <title>Resolving the Mortierellaceae phylogeny through synthesis of multi-gene phylogenetics and phylogenomics.</title>
        <authorList>
            <person name="Vandepol N."/>
            <person name="Liber J."/>
            <person name="Desiro A."/>
            <person name="Na H."/>
            <person name="Kennedy M."/>
            <person name="Barry K."/>
            <person name="Grigoriev I.V."/>
            <person name="Miller A.N."/>
            <person name="O'Donnell K."/>
            <person name="Stajich J.E."/>
            <person name="Bonito G."/>
        </authorList>
    </citation>
    <scope>NUCLEOTIDE SEQUENCE</scope>
    <source>
        <strain evidence="7">NVP1</strain>
    </source>
</reference>
<dbReference type="PANTHER" id="PTHR47356">
    <property type="entry name" value="FAD-DEPENDENT MONOOXYGENASE ASQG-RELATED"/>
    <property type="match status" value="1"/>
</dbReference>
<proteinExistence type="inferred from homology"/>
<evidence type="ECO:0000256" key="4">
    <source>
        <dbReference type="ARBA" id="ARBA00023002"/>
    </source>
</evidence>
<evidence type="ECO:0000259" key="6">
    <source>
        <dbReference type="Pfam" id="PF01494"/>
    </source>
</evidence>
<dbReference type="InterPro" id="IPR050562">
    <property type="entry name" value="FAD_mOase_fung"/>
</dbReference>
<dbReference type="SUPFAM" id="SSF51905">
    <property type="entry name" value="FAD/NAD(P)-binding domain"/>
    <property type="match status" value="1"/>
</dbReference>
<keyword evidence="4" id="KW-0560">Oxidoreductase</keyword>
<gene>
    <name evidence="7" type="ORF">BG006_004844</name>
</gene>
<organism evidence="7 8">
    <name type="scientific">Podila minutissima</name>
    <dbReference type="NCBI Taxonomy" id="64525"/>
    <lineage>
        <taxon>Eukaryota</taxon>
        <taxon>Fungi</taxon>
        <taxon>Fungi incertae sedis</taxon>
        <taxon>Mucoromycota</taxon>
        <taxon>Mortierellomycotina</taxon>
        <taxon>Mortierellomycetes</taxon>
        <taxon>Mortierellales</taxon>
        <taxon>Mortierellaceae</taxon>
        <taxon>Podila</taxon>
    </lineage>
</organism>
<evidence type="ECO:0000256" key="3">
    <source>
        <dbReference type="ARBA" id="ARBA00022827"/>
    </source>
</evidence>
<protein>
    <recommendedName>
        <fullName evidence="6">FAD-binding domain-containing protein</fullName>
    </recommendedName>
</protein>
<comment type="caution">
    <text evidence="7">The sequence shown here is derived from an EMBL/GenBank/DDBJ whole genome shotgun (WGS) entry which is preliminary data.</text>
</comment>
<dbReference type="EMBL" id="JAAAUY010000027">
    <property type="protein sequence ID" value="KAF9337409.1"/>
    <property type="molecule type" value="Genomic_DNA"/>
</dbReference>
<keyword evidence="3" id="KW-0274">FAD</keyword>
<evidence type="ECO:0000256" key="1">
    <source>
        <dbReference type="ARBA" id="ARBA00007992"/>
    </source>
</evidence>
<dbReference type="InterPro" id="IPR036188">
    <property type="entry name" value="FAD/NAD-bd_sf"/>
</dbReference>
<keyword evidence="2" id="KW-0285">Flavoprotein</keyword>
<evidence type="ECO:0000313" key="8">
    <source>
        <dbReference type="Proteomes" id="UP000696485"/>
    </source>
</evidence>
<dbReference type="AlphaFoldDB" id="A0A9P5VQU7"/>
<keyword evidence="8" id="KW-1185">Reference proteome</keyword>
<feature type="region of interest" description="Disordered" evidence="5">
    <location>
        <begin position="1"/>
        <end position="23"/>
    </location>
</feature>
<evidence type="ECO:0000256" key="2">
    <source>
        <dbReference type="ARBA" id="ARBA00022630"/>
    </source>
</evidence>
<dbReference type="PRINTS" id="PR00420">
    <property type="entry name" value="RNGMNOXGNASE"/>
</dbReference>
<dbReference type="InterPro" id="IPR002938">
    <property type="entry name" value="FAD-bd"/>
</dbReference>
<dbReference type="PANTHER" id="PTHR47356:SF2">
    <property type="entry name" value="FAD-BINDING DOMAIN-CONTAINING PROTEIN-RELATED"/>
    <property type="match status" value="1"/>
</dbReference>
<dbReference type="Proteomes" id="UP000696485">
    <property type="component" value="Unassembled WGS sequence"/>
</dbReference>